<evidence type="ECO:0000313" key="4">
    <source>
        <dbReference type="WBParaSite" id="Bm13258a.1"/>
    </source>
</evidence>
<dbReference type="KEGG" id="bmy:BM_BM13258"/>
<dbReference type="Proteomes" id="UP000006672">
    <property type="component" value="Unassembled WGS sequence"/>
</dbReference>
<evidence type="ECO:0000313" key="1">
    <source>
        <dbReference type="EMBL" id="CDP95219.1"/>
    </source>
</evidence>
<protein>
    <submittedName>
        <fullName evidence="1 4">Bm13258, isoform a</fullName>
    </submittedName>
</protein>
<dbReference type="GeneID" id="66057803"/>
<gene>
    <name evidence="1 4 5" type="ORF">Bm13258</name>
    <name evidence="2" type="ORF">BM_BM13258</name>
    <name evidence="1" type="ORF">BM_Bm13258</name>
</gene>
<accession>A0A4E9FFI0</accession>
<name>A0A0K0IXA2_BRUMA</name>
<dbReference type="EMBL" id="CAAKNF010000192">
    <property type="protein sequence ID" value="VIO92101.1"/>
    <property type="molecule type" value="Genomic_DNA"/>
</dbReference>
<keyword evidence="3" id="KW-1185">Reference proteome</keyword>
<dbReference type="AlphaFoldDB" id="A0A0K0IXA2"/>
<sequence>MKYQSCNYASLVNYPYWGKSKSFATLPTQNLIW</sequence>
<accession>A0A0K0IXA2</accession>
<evidence type="ECO:0000313" key="5">
    <source>
        <dbReference type="WormBase" id="Bm13258a"/>
    </source>
</evidence>
<organism evidence="1">
    <name type="scientific">Brugia malayi</name>
    <name type="common">Filarial nematode worm</name>
    <dbReference type="NCBI Taxonomy" id="6279"/>
    <lineage>
        <taxon>Eukaryota</taxon>
        <taxon>Metazoa</taxon>
        <taxon>Ecdysozoa</taxon>
        <taxon>Nematoda</taxon>
        <taxon>Chromadorea</taxon>
        <taxon>Rhabditida</taxon>
        <taxon>Spirurina</taxon>
        <taxon>Spiruromorpha</taxon>
        <taxon>Filarioidea</taxon>
        <taxon>Onchocercidae</taxon>
        <taxon>Brugia</taxon>
    </lineage>
</organism>
<dbReference type="CTD" id="66057803"/>
<dbReference type="RefSeq" id="XP_042933369.1">
    <property type="nucleotide sequence ID" value="XM_043077435.1"/>
</dbReference>
<evidence type="ECO:0000313" key="2">
    <source>
        <dbReference type="EMBL" id="VIO92101.1"/>
    </source>
</evidence>
<proteinExistence type="predicted"/>
<dbReference type="WBParaSite" id="Bm13258a.1">
    <property type="protein sequence ID" value="Bm13258a.1"/>
    <property type="gene ID" value="WBGene00233519"/>
</dbReference>
<reference evidence="1" key="2">
    <citation type="submission" date="2012-12" db="EMBL/GenBank/DDBJ databases">
        <authorList>
            <person name="Gao Y.W."/>
            <person name="Fan S.T."/>
            <person name="Sun H.T."/>
            <person name="Wang Z."/>
            <person name="Gao X.L."/>
            <person name="Li Y.G."/>
            <person name="Wang T.C."/>
            <person name="Zhang K."/>
            <person name="Xu W.W."/>
            <person name="Yu Z.J."/>
            <person name="Xia X.Z."/>
        </authorList>
    </citation>
    <scope>NUCLEOTIDE SEQUENCE</scope>
    <source>
        <strain evidence="1">FR3</strain>
    </source>
</reference>
<reference evidence="1 3" key="1">
    <citation type="journal article" date="2007" name="Science">
        <title>Draft genome of the filarial nematode parasite Brugia malayi.</title>
        <authorList>
            <person name="Ghedin E."/>
            <person name="Wang S."/>
            <person name="Spiro D."/>
            <person name="Caler E."/>
            <person name="Zhao Q."/>
            <person name="Crabtree J."/>
            <person name="Allen J.E."/>
            <person name="Delcher A.L."/>
            <person name="Guiliano D.B."/>
            <person name="Miranda-Saavedra D."/>
            <person name="Angiuoli S.V."/>
            <person name="Creasy T."/>
            <person name="Amedeo P."/>
            <person name="Haas B."/>
            <person name="El-Sayed N.M."/>
            <person name="Wortman J.R."/>
            <person name="Feldblyum T."/>
            <person name="Tallon L."/>
            <person name="Schatz M."/>
            <person name="Shumway M."/>
            <person name="Koo H."/>
            <person name="Salzberg S.L."/>
            <person name="Schobel S."/>
            <person name="Pertea M."/>
            <person name="Pop M."/>
            <person name="White O."/>
            <person name="Barton G.J."/>
            <person name="Carlow C.K."/>
            <person name="Crawford M.J."/>
            <person name="Daub J."/>
            <person name="Dimmic M.W."/>
            <person name="Estes C.F."/>
            <person name="Foster J.M."/>
            <person name="Ganatra M."/>
            <person name="Gregory W.F."/>
            <person name="Johnson N.M."/>
            <person name="Jin J."/>
            <person name="Komuniecki R."/>
            <person name="Korf I."/>
            <person name="Kumar S."/>
            <person name="Laney S."/>
            <person name="Li B.W."/>
            <person name="Li W."/>
            <person name="Lindblom T.H."/>
            <person name="Lustigman S."/>
            <person name="Ma D."/>
            <person name="Maina C.V."/>
            <person name="Martin D.M."/>
            <person name="McCarter J.P."/>
            <person name="McReynolds L."/>
            <person name="Mitreva M."/>
            <person name="Nutman T.B."/>
            <person name="Parkinson J."/>
            <person name="Peregrin-Alvarez J.M."/>
            <person name="Poole C."/>
            <person name="Ren Q."/>
            <person name="Saunders L."/>
            <person name="Sluder A.E."/>
            <person name="Smith K."/>
            <person name="Stanke M."/>
            <person name="Unnasch T.R."/>
            <person name="Ware J."/>
            <person name="Wei A.D."/>
            <person name="Weil G."/>
            <person name="Williams D.J."/>
            <person name="Zhang Y."/>
            <person name="Williams S.A."/>
            <person name="Fraser-Liggett C."/>
            <person name="Slatko B."/>
            <person name="Blaxter M.L."/>
            <person name="Scott A.L."/>
        </authorList>
    </citation>
    <scope>NUCLEOTIDE SEQUENCE</scope>
    <source>
        <strain evidence="1 3">FR3</strain>
    </source>
</reference>
<dbReference type="EMBL" id="LN856936">
    <property type="protein sequence ID" value="CDP95219.1"/>
    <property type="molecule type" value="Genomic_DNA"/>
</dbReference>
<reference evidence="4" key="4">
    <citation type="submission" date="2019-12" db="UniProtKB">
        <authorList>
            <consortium name="WormBaseParasite"/>
        </authorList>
    </citation>
    <scope>IDENTIFICATION</scope>
</reference>
<evidence type="ECO:0000313" key="3">
    <source>
        <dbReference type="Proteomes" id="UP000006672"/>
    </source>
</evidence>
<reference evidence="2" key="3">
    <citation type="submission" date="2019-04" db="EMBL/GenBank/DDBJ databases">
        <authorList>
            <person name="Howe K."/>
            <person name="Paulini M."/>
            <person name="Williams G."/>
        </authorList>
    </citation>
    <scope>NUCLEOTIDE SEQUENCE [LARGE SCALE GENOMIC DNA]</scope>
    <source>
        <strain evidence="2">FR3</strain>
    </source>
</reference>
<dbReference type="WormBase" id="Bm13258a">
    <property type="protein sequence ID" value="BM24129"/>
    <property type="gene ID" value="WBGene00233519"/>
</dbReference>